<proteinExistence type="predicted"/>
<dbReference type="AlphaFoldDB" id="A0AAD7BVM7"/>
<sequence>MARRHIAYSATPPLTHTLNVTKRWASTLSIWGVGAGSAALLFLSVTPLVKRELLVKIPLLKEYYIDNTPASDKPF</sequence>
<dbReference type="PANTHER" id="PTHR28254:SF1">
    <property type="entry name" value="CYTOCHROME B-C1 COMPLEX SUBUNIT 10, MITOCHONDRIAL"/>
    <property type="match status" value="1"/>
</dbReference>
<dbReference type="InterPro" id="IPR019182">
    <property type="entry name" value="Cytochrome_b-c1_su10_fun"/>
</dbReference>
<dbReference type="Proteomes" id="UP001221142">
    <property type="component" value="Unassembled WGS sequence"/>
</dbReference>
<organism evidence="2 3">
    <name type="scientific">Roridomyces roridus</name>
    <dbReference type="NCBI Taxonomy" id="1738132"/>
    <lineage>
        <taxon>Eukaryota</taxon>
        <taxon>Fungi</taxon>
        <taxon>Dikarya</taxon>
        <taxon>Basidiomycota</taxon>
        <taxon>Agaricomycotina</taxon>
        <taxon>Agaricomycetes</taxon>
        <taxon>Agaricomycetidae</taxon>
        <taxon>Agaricales</taxon>
        <taxon>Marasmiineae</taxon>
        <taxon>Mycenaceae</taxon>
        <taxon>Roridomyces</taxon>
    </lineage>
</organism>
<protein>
    <submittedName>
        <fullName evidence="2">Ubiquinol-cytochrome-c reductase complex subunit-domain-containing protein</fullName>
    </submittedName>
</protein>
<evidence type="ECO:0000313" key="2">
    <source>
        <dbReference type="EMBL" id="KAJ7632191.1"/>
    </source>
</evidence>
<comment type="caution">
    <text evidence="2">The sequence shown here is derived from an EMBL/GenBank/DDBJ whole genome shotgun (WGS) entry which is preliminary data.</text>
</comment>
<keyword evidence="1" id="KW-1133">Transmembrane helix</keyword>
<keyword evidence="1" id="KW-0812">Transmembrane</keyword>
<reference evidence="2" key="1">
    <citation type="submission" date="2023-03" db="EMBL/GenBank/DDBJ databases">
        <title>Massive genome expansion in bonnet fungi (Mycena s.s.) driven by repeated elements and novel gene families across ecological guilds.</title>
        <authorList>
            <consortium name="Lawrence Berkeley National Laboratory"/>
            <person name="Harder C.B."/>
            <person name="Miyauchi S."/>
            <person name="Viragh M."/>
            <person name="Kuo A."/>
            <person name="Thoen E."/>
            <person name="Andreopoulos B."/>
            <person name="Lu D."/>
            <person name="Skrede I."/>
            <person name="Drula E."/>
            <person name="Henrissat B."/>
            <person name="Morin E."/>
            <person name="Kohler A."/>
            <person name="Barry K."/>
            <person name="LaButti K."/>
            <person name="Morin E."/>
            <person name="Salamov A."/>
            <person name="Lipzen A."/>
            <person name="Mereny Z."/>
            <person name="Hegedus B."/>
            <person name="Baldrian P."/>
            <person name="Stursova M."/>
            <person name="Weitz H."/>
            <person name="Taylor A."/>
            <person name="Grigoriev I.V."/>
            <person name="Nagy L.G."/>
            <person name="Martin F."/>
            <person name="Kauserud H."/>
        </authorList>
    </citation>
    <scope>NUCLEOTIDE SEQUENCE</scope>
    <source>
        <strain evidence="2">9284</strain>
    </source>
</reference>
<keyword evidence="1" id="KW-0472">Membrane</keyword>
<evidence type="ECO:0000313" key="3">
    <source>
        <dbReference type="Proteomes" id="UP001221142"/>
    </source>
</evidence>
<dbReference type="EMBL" id="JARKIF010000008">
    <property type="protein sequence ID" value="KAJ7632191.1"/>
    <property type="molecule type" value="Genomic_DNA"/>
</dbReference>
<dbReference type="GO" id="GO:0006122">
    <property type="term" value="P:mitochondrial electron transport, ubiquinol to cytochrome c"/>
    <property type="evidence" value="ECO:0007669"/>
    <property type="project" value="InterPro"/>
</dbReference>
<feature type="transmembrane region" description="Helical" evidence="1">
    <location>
        <begin position="28"/>
        <end position="49"/>
    </location>
</feature>
<evidence type="ECO:0000256" key="1">
    <source>
        <dbReference type="SAM" id="Phobius"/>
    </source>
</evidence>
<dbReference type="PANTHER" id="PTHR28254">
    <property type="entry name" value="CYTOCHROME B-C1 COMPLEX SUBUNIT 10"/>
    <property type="match status" value="1"/>
</dbReference>
<dbReference type="GO" id="GO:0005739">
    <property type="term" value="C:mitochondrion"/>
    <property type="evidence" value="ECO:0007669"/>
    <property type="project" value="GOC"/>
</dbReference>
<accession>A0AAD7BVM7</accession>
<dbReference type="Pfam" id="PF09796">
    <property type="entry name" value="QCR10"/>
    <property type="match status" value="1"/>
</dbReference>
<name>A0AAD7BVM7_9AGAR</name>
<gene>
    <name evidence="2" type="ORF">FB45DRAFT_831197</name>
</gene>
<keyword evidence="3" id="KW-1185">Reference proteome</keyword>